<dbReference type="PANTHER" id="PTHR33711:SF9">
    <property type="entry name" value="PROTOCATECHUATE 3,4-DIOXYGENASE ALPHA CHAIN"/>
    <property type="match status" value="1"/>
</dbReference>
<reference evidence="5" key="1">
    <citation type="journal article" date="2014" name="Int. J. Syst. Evol. Microbiol.">
        <title>Complete genome sequence of Corynebacterium casei LMG S-19264T (=DSM 44701T), isolated from a smear-ripened cheese.</title>
        <authorList>
            <consortium name="US DOE Joint Genome Institute (JGI-PGF)"/>
            <person name="Walter F."/>
            <person name="Albersmeier A."/>
            <person name="Kalinowski J."/>
            <person name="Ruckert C."/>
        </authorList>
    </citation>
    <scope>NUCLEOTIDE SEQUENCE</scope>
    <source>
        <strain evidence="5">CGMCC 1.12160</strain>
    </source>
</reference>
<keyword evidence="2" id="KW-0223">Dioxygenase</keyword>
<sequence>MSEHTQVHTAAGDLVPTPGQTVGPFFGFALPYERGHELVPPSTPGAVRLHGTVYDGAGDPVPDAILEISQAGADGRVHGQEGTLARDGMTWSGWGRCPTTRAGTYSFTTVVPGPVDGAAPFFAVVVFARGLLNRLFTRAYLPGDDAALAADPLLSSLDEADRATLVAVAEDDGSLRFDIRLQGEGETAFLTYPRHDA</sequence>
<feature type="domain" description="Intradiol ring-cleavage dioxygenases" evidence="4">
    <location>
        <begin position="47"/>
        <end position="117"/>
    </location>
</feature>
<proteinExistence type="inferred from homology"/>
<evidence type="ECO:0000256" key="3">
    <source>
        <dbReference type="ARBA" id="ARBA00023002"/>
    </source>
</evidence>
<comment type="caution">
    <text evidence="5">The sequence shown here is derived from an EMBL/GenBank/DDBJ whole genome shotgun (WGS) entry which is preliminary data.</text>
</comment>
<dbReference type="PANTHER" id="PTHR33711">
    <property type="entry name" value="DIOXYGENASE, PUTATIVE (AFU_ORTHOLOGUE AFUA_2G02910)-RELATED"/>
    <property type="match status" value="1"/>
</dbReference>
<dbReference type="InterPro" id="IPR050770">
    <property type="entry name" value="Intradiol_RC_Dioxygenase"/>
</dbReference>
<keyword evidence="3" id="KW-0560">Oxidoreductase</keyword>
<dbReference type="InterPro" id="IPR000627">
    <property type="entry name" value="Intradiol_dOase_C"/>
</dbReference>
<evidence type="ECO:0000256" key="2">
    <source>
        <dbReference type="ARBA" id="ARBA00022964"/>
    </source>
</evidence>
<evidence type="ECO:0000256" key="1">
    <source>
        <dbReference type="ARBA" id="ARBA00007825"/>
    </source>
</evidence>
<dbReference type="Proteomes" id="UP000605670">
    <property type="component" value="Unassembled WGS sequence"/>
</dbReference>
<dbReference type="Pfam" id="PF00775">
    <property type="entry name" value="Dioxygenase_C"/>
    <property type="match status" value="1"/>
</dbReference>
<dbReference type="InterPro" id="IPR012786">
    <property type="entry name" value="Protocat_dOase_a"/>
</dbReference>
<gene>
    <name evidence="5" type="primary">pcaG</name>
    <name evidence="5" type="ORF">GCM10011366_05480</name>
</gene>
<dbReference type="RefSeq" id="WP_188428064.1">
    <property type="nucleotide sequence ID" value="NZ_BAABKH010000010.1"/>
</dbReference>
<evidence type="ECO:0000313" key="6">
    <source>
        <dbReference type="Proteomes" id="UP000605670"/>
    </source>
</evidence>
<keyword evidence="6" id="KW-1185">Reference proteome</keyword>
<dbReference type="GO" id="GO:0018578">
    <property type="term" value="F:protocatechuate 3,4-dioxygenase activity"/>
    <property type="evidence" value="ECO:0007669"/>
    <property type="project" value="InterPro"/>
</dbReference>
<accession>A0A917BFF7</accession>
<dbReference type="AlphaFoldDB" id="A0A917BFF7"/>
<dbReference type="SUPFAM" id="SSF49482">
    <property type="entry name" value="Aromatic compound dioxygenase"/>
    <property type="match status" value="1"/>
</dbReference>
<evidence type="ECO:0000313" key="5">
    <source>
        <dbReference type="EMBL" id="GGF40721.1"/>
    </source>
</evidence>
<dbReference type="NCBIfam" id="TIGR02423">
    <property type="entry name" value="protocat_alph"/>
    <property type="match status" value="1"/>
</dbReference>
<dbReference type="GO" id="GO:0008199">
    <property type="term" value="F:ferric iron binding"/>
    <property type="evidence" value="ECO:0007669"/>
    <property type="project" value="InterPro"/>
</dbReference>
<evidence type="ECO:0000259" key="4">
    <source>
        <dbReference type="Pfam" id="PF00775"/>
    </source>
</evidence>
<protein>
    <submittedName>
        <fullName evidence="5">Protocatechuate 3,4-dioxygenase subunit alpha</fullName>
    </submittedName>
</protein>
<organism evidence="5 6">
    <name type="scientific">Ornithinimicrobium tianjinense</name>
    <dbReference type="NCBI Taxonomy" id="1195761"/>
    <lineage>
        <taxon>Bacteria</taxon>
        <taxon>Bacillati</taxon>
        <taxon>Actinomycetota</taxon>
        <taxon>Actinomycetes</taxon>
        <taxon>Micrococcales</taxon>
        <taxon>Ornithinimicrobiaceae</taxon>
        <taxon>Ornithinimicrobium</taxon>
    </lineage>
</organism>
<dbReference type="CDD" id="cd03463">
    <property type="entry name" value="3_4-PCD_alpha"/>
    <property type="match status" value="1"/>
</dbReference>
<name>A0A917BFF7_9MICO</name>
<comment type="similarity">
    <text evidence="1">Belongs to the intradiol ring-cleavage dioxygenase family.</text>
</comment>
<dbReference type="EMBL" id="BMEM01000001">
    <property type="protein sequence ID" value="GGF40721.1"/>
    <property type="molecule type" value="Genomic_DNA"/>
</dbReference>
<dbReference type="InterPro" id="IPR015889">
    <property type="entry name" value="Intradiol_dOase_core"/>
</dbReference>
<reference evidence="5" key="2">
    <citation type="submission" date="2020-09" db="EMBL/GenBank/DDBJ databases">
        <authorList>
            <person name="Sun Q."/>
            <person name="Zhou Y."/>
        </authorList>
    </citation>
    <scope>NUCLEOTIDE SEQUENCE</scope>
    <source>
        <strain evidence="5">CGMCC 1.12160</strain>
    </source>
</reference>
<dbReference type="Gene3D" id="2.60.130.10">
    <property type="entry name" value="Aromatic compound dioxygenase"/>
    <property type="match status" value="1"/>
</dbReference>